<evidence type="ECO:0000313" key="1">
    <source>
        <dbReference type="EMBL" id="KAI8001979.1"/>
    </source>
</evidence>
<sequence length="113" mass="12703">MVVAMEKGIRFRCQRRTRSDNGKEYEDGGGNDDREVQKMEEEEENEVAATERGQRPMSVVCNTQSGDGDNNFDLVRTDMSAAIVDAPLSQVLRDNNVRDDGDDDGNEEELDLM</sequence>
<accession>A0ACC0GLX7</accession>
<comment type="caution">
    <text evidence="1">The sequence shown here is derived from an EMBL/GenBank/DDBJ whole genome shotgun (WGS) entry which is preliminary data.</text>
</comment>
<proteinExistence type="predicted"/>
<dbReference type="Proteomes" id="UP001060215">
    <property type="component" value="Chromosome 8"/>
</dbReference>
<reference evidence="1 2" key="1">
    <citation type="journal article" date="2022" name="Plant J.">
        <title>Chromosome-level genome of Camellia lanceoleosa provides a valuable resource for understanding genome evolution and self-incompatibility.</title>
        <authorList>
            <person name="Gong W."/>
            <person name="Xiao S."/>
            <person name="Wang L."/>
            <person name="Liao Z."/>
            <person name="Chang Y."/>
            <person name="Mo W."/>
            <person name="Hu G."/>
            <person name="Li W."/>
            <person name="Zhao G."/>
            <person name="Zhu H."/>
            <person name="Hu X."/>
            <person name="Ji K."/>
            <person name="Xiang X."/>
            <person name="Song Q."/>
            <person name="Yuan D."/>
            <person name="Jin S."/>
            <person name="Zhang L."/>
        </authorList>
    </citation>
    <scope>NUCLEOTIDE SEQUENCE [LARGE SCALE GENOMIC DNA]</scope>
    <source>
        <strain evidence="1">SQ_2022a</strain>
    </source>
</reference>
<protein>
    <submittedName>
        <fullName evidence="1">Uncharacterized protein</fullName>
    </submittedName>
</protein>
<evidence type="ECO:0000313" key="2">
    <source>
        <dbReference type="Proteomes" id="UP001060215"/>
    </source>
</evidence>
<keyword evidence="2" id="KW-1185">Reference proteome</keyword>
<dbReference type="EMBL" id="CM045765">
    <property type="protein sequence ID" value="KAI8001979.1"/>
    <property type="molecule type" value="Genomic_DNA"/>
</dbReference>
<gene>
    <name evidence="1" type="ORF">LOK49_LG09G01492</name>
</gene>
<organism evidence="1 2">
    <name type="scientific">Camellia lanceoleosa</name>
    <dbReference type="NCBI Taxonomy" id="1840588"/>
    <lineage>
        <taxon>Eukaryota</taxon>
        <taxon>Viridiplantae</taxon>
        <taxon>Streptophyta</taxon>
        <taxon>Embryophyta</taxon>
        <taxon>Tracheophyta</taxon>
        <taxon>Spermatophyta</taxon>
        <taxon>Magnoliopsida</taxon>
        <taxon>eudicotyledons</taxon>
        <taxon>Gunneridae</taxon>
        <taxon>Pentapetalae</taxon>
        <taxon>asterids</taxon>
        <taxon>Ericales</taxon>
        <taxon>Theaceae</taxon>
        <taxon>Camellia</taxon>
    </lineage>
</organism>
<name>A0ACC0GLX7_9ERIC</name>